<dbReference type="GO" id="GO:0016779">
    <property type="term" value="F:nucleotidyltransferase activity"/>
    <property type="evidence" value="ECO:0007669"/>
    <property type="project" value="InterPro"/>
</dbReference>
<evidence type="ECO:0000313" key="3">
    <source>
        <dbReference type="EMBL" id="GAB96953.1"/>
    </source>
</evidence>
<dbReference type="eggNOG" id="COG1708">
    <property type="taxonomic scope" value="Bacteria"/>
</dbReference>
<dbReference type="RefSeq" id="WP_006593485.1">
    <property type="nucleotide sequence ID" value="NZ_BAHD01000053.1"/>
</dbReference>
<dbReference type="AlphaFoldDB" id="K6VL64"/>
<dbReference type="SUPFAM" id="SSF81301">
    <property type="entry name" value="Nucleotidyltransferase"/>
    <property type="match status" value="1"/>
</dbReference>
<dbReference type="EMBL" id="BAHD01000053">
    <property type="protein sequence ID" value="GAB96953.1"/>
    <property type="molecule type" value="Genomic_DNA"/>
</dbReference>
<proteinExistence type="predicted"/>
<feature type="domain" description="Polymerase nucleotidyl transferase" evidence="2">
    <location>
        <begin position="103"/>
        <end position="140"/>
    </location>
</feature>
<dbReference type="STRING" id="1184609.KILIM_053_00040"/>
<reference evidence="3 4" key="1">
    <citation type="submission" date="2012-08" db="EMBL/GenBank/DDBJ databases">
        <title>Whole genome shotgun sequence of Kineosphaera limosa NBRC 100340.</title>
        <authorList>
            <person name="Yoshida I."/>
            <person name="Isaki S."/>
            <person name="Hosoyama A."/>
            <person name="Tsuchikane K."/>
            <person name="Katsumata H."/>
            <person name="Ando Y."/>
            <person name="Ohji S."/>
            <person name="Hamada M."/>
            <person name="Tamura T."/>
            <person name="Yamazoe A."/>
            <person name="Yamazaki S."/>
            <person name="Fujita N."/>
        </authorList>
    </citation>
    <scope>NUCLEOTIDE SEQUENCE [LARGE SCALE GENOMIC DNA]</scope>
    <source>
        <strain evidence="3 4">NBRC 100340</strain>
    </source>
</reference>
<evidence type="ECO:0000313" key="4">
    <source>
        <dbReference type="Proteomes" id="UP000008366"/>
    </source>
</evidence>
<evidence type="ECO:0000259" key="2">
    <source>
        <dbReference type="Pfam" id="PF01909"/>
    </source>
</evidence>
<dbReference type="Gene3D" id="3.30.460.10">
    <property type="entry name" value="Beta Polymerase, domain 2"/>
    <property type="match status" value="1"/>
</dbReference>
<organism evidence="3 4">
    <name type="scientific">Kineosphaera limosa NBRC 100340</name>
    <dbReference type="NCBI Taxonomy" id="1184609"/>
    <lineage>
        <taxon>Bacteria</taxon>
        <taxon>Bacillati</taxon>
        <taxon>Actinomycetota</taxon>
        <taxon>Actinomycetes</taxon>
        <taxon>Micrococcales</taxon>
        <taxon>Dermatophilaceae</taxon>
        <taxon>Kineosphaera</taxon>
    </lineage>
</organism>
<evidence type="ECO:0000256" key="1">
    <source>
        <dbReference type="SAM" id="MobiDB-lite"/>
    </source>
</evidence>
<comment type="caution">
    <text evidence="3">The sequence shown here is derived from an EMBL/GenBank/DDBJ whole genome shotgun (WGS) entry which is preliminary data.</text>
</comment>
<dbReference type="Proteomes" id="UP000008366">
    <property type="component" value="Unassembled WGS sequence"/>
</dbReference>
<dbReference type="InterPro" id="IPR002934">
    <property type="entry name" value="Polymerase_NTP_transf_dom"/>
</dbReference>
<dbReference type="OrthoDB" id="3826063at2"/>
<sequence>MDVSHPLRGLLTPAMAGVIEVLTATHTPLTGREVHRLIRGDVSLGATQQALASLESLGLVDTQPAGRAQLHTFNREHVLAEALLSLVGAPSTLEEWLASAIQDWPQPPVAAWLFGSAARGEATAQSDIDVVFVGPAGFDVTFWDEPIAILSEAVLRRTGNAMETLVLTENELEDSDERGDRLIDELRQDARPLVGPSPREVLRPRAAS</sequence>
<protein>
    <recommendedName>
        <fullName evidence="2">Polymerase nucleotidyl transferase domain-containing protein</fullName>
    </recommendedName>
</protein>
<dbReference type="Pfam" id="PF01909">
    <property type="entry name" value="NTP_transf_2"/>
    <property type="match status" value="1"/>
</dbReference>
<dbReference type="InterPro" id="IPR043519">
    <property type="entry name" value="NT_sf"/>
</dbReference>
<feature type="region of interest" description="Disordered" evidence="1">
    <location>
        <begin position="186"/>
        <end position="208"/>
    </location>
</feature>
<keyword evidence="4" id="KW-1185">Reference proteome</keyword>
<gene>
    <name evidence="3" type="ORF">KILIM_053_00040</name>
</gene>
<name>K6VL64_9MICO</name>
<accession>K6VL64</accession>
<dbReference type="CDD" id="cd05403">
    <property type="entry name" value="NT_KNTase_like"/>
    <property type="match status" value="1"/>
</dbReference>